<reference evidence="6 7" key="1">
    <citation type="submission" date="2023-10" db="EMBL/GenBank/DDBJ databases">
        <title>Genomes of two closely related lineages of the louse Polyplax serrata with different host specificities.</title>
        <authorList>
            <person name="Martinu J."/>
            <person name="Tarabai H."/>
            <person name="Stefka J."/>
            <person name="Hypsa V."/>
        </authorList>
    </citation>
    <scope>NUCLEOTIDE SEQUENCE [LARGE SCALE GENOMIC DNA]</scope>
    <source>
        <strain evidence="6">HR10_N</strain>
    </source>
</reference>
<keyword evidence="2" id="KW-0067">ATP-binding</keyword>
<keyword evidence="4" id="KW-1133">Transmembrane helix</keyword>
<dbReference type="EMBL" id="JAWJWE010000036">
    <property type="protein sequence ID" value="KAK6628569.1"/>
    <property type="molecule type" value="Genomic_DNA"/>
</dbReference>
<keyword evidence="2" id="KW-0347">Helicase</keyword>
<name>A0AAN8S5Y6_POLSC</name>
<sequence>MNLKEVLCRLKKIPDFYLEAKEDAGGSTKQATLVRGASVSASCDLCSFDDDSPHPQGVTFSHAERSNDRLIASIERNMAIALTLLIFVSCHFVSFVHVRHREREREREGALLAQRDKLDFIKEIGCVCWLTDRLINDLFLFLEKLISKNYFLNLSAKEAFKSYVRAYDSHHLKTIYDVNNLDVAKVALSFGFTVPPLIDLQVGSVRSDRPRKRGGGGGFGFGNSKKGQKSIVYKQPKRKGNFSYS</sequence>
<evidence type="ECO:0000313" key="6">
    <source>
        <dbReference type="EMBL" id="KAK6628569.1"/>
    </source>
</evidence>
<evidence type="ECO:0000256" key="3">
    <source>
        <dbReference type="SAM" id="MobiDB-lite"/>
    </source>
</evidence>
<evidence type="ECO:0000256" key="2">
    <source>
        <dbReference type="ARBA" id="ARBA00022806"/>
    </source>
</evidence>
<evidence type="ECO:0000256" key="1">
    <source>
        <dbReference type="ARBA" id="ARBA00022801"/>
    </source>
</evidence>
<dbReference type="Proteomes" id="UP001372834">
    <property type="component" value="Unassembled WGS sequence"/>
</dbReference>
<feature type="transmembrane region" description="Helical" evidence="4">
    <location>
        <begin position="78"/>
        <end position="98"/>
    </location>
</feature>
<dbReference type="AlphaFoldDB" id="A0AAN8S5Y6"/>
<dbReference type="Pfam" id="PF13959">
    <property type="entry name" value="CTE_SPB4"/>
    <property type="match status" value="1"/>
</dbReference>
<keyword evidence="4" id="KW-0472">Membrane</keyword>
<keyword evidence="2" id="KW-0547">Nucleotide-binding</keyword>
<accession>A0AAN8S5Y6</accession>
<dbReference type="GO" id="GO:0004386">
    <property type="term" value="F:helicase activity"/>
    <property type="evidence" value="ECO:0007669"/>
    <property type="project" value="UniProtKB-KW"/>
</dbReference>
<dbReference type="InterPro" id="IPR025313">
    <property type="entry name" value="SPB4-like_CTE"/>
</dbReference>
<feature type="domain" description="ATP-dependent rRNA helicase SPB4-like C-terminal extension" evidence="5">
    <location>
        <begin position="137"/>
        <end position="200"/>
    </location>
</feature>
<feature type="region of interest" description="Disordered" evidence="3">
    <location>
        <begin position="206"/>
        <end position="245"/>
    </location>
</feature>
<organism evidence="6 7">
    <name type="scientific">Polyplax serrata</name>
    <name type="common">Common mouse louse</name>
    <dbReference type="NCBI Taxonomy" id="468196"/>
    <lineage>
        <taxon>Eukaryota</taxon>
        <taxon>Metazoa</taxon>
        <taxon>Ecdysozoa</taxon>
        <taxon>Arthropoda</taxon>
        <taxon>Hexapoda</taxon>
        <taxon>Insecta</taxon>
        <taxon>Pterygota</taxon>
        <taxon>Neoptera</taxon>
        <taxon>Paraneoptera</taxon>
        <taxon>Psocodea</taxon>
        <taxon>Troctomorpha</taxon>
        <taxon>Phthiraptera</taxon>
        <taxon>Anoplura</taxon>
        <taxon>Polyplacidae</taxon>
        <taxon>Polyplax</taxon>
    </lineage>
</organism>
<dbReference type="SMART" id="SM01178">
    <property type="entry name" value="DUF4217"/>
    <property type="match status" value="1"/>
</dbReference>
<comment type="caution">
    <text evidence="6">The sequence shown here is derived from an EMBL/GenBank/DDBJ whole genome shotgun (WGS) entry which is preliminary data.</text>
</comment>
<keyword evidence="4" id="KW-0812">Transmembrane</keyword>
<protein>
    <recommendedName>
        <fullName evidence="5">ATP-dependent rRNA helicase SPB4-like C-terminal extension domain-containing protein</fullName>
    </recommendedName>
</protein>
<evidence type="ECO:0000256" key="4">
    <source>
        <dbReference type="SAM" id="Phobius"/>
    </source>
</evidence>
<evidence type="ECO:0000313" key="7">
    <source>
        <dbReference type="Proteomes" id="UP001372834"/>
    </source>
</evidence>
<evidence type="ECO:0000259" key="5">
    <source>
        <dbReference type="SMART" id="SM01178"/>
    </source>
</evidence>
<feature type="compositionally biased region" description="Basic residues" evidence="3">
    <location>
        <begin position="235"/>
        <end position="245"/>
    </location>
</feature>
<dbReference type="GO" id="GO:0016787">
    <property type="term" value="F:hydrolase activity"/>
    <property type="evidence" value="ECO:0007669"/>
    <property type="project" value="UniProtKB-KW"/>
</dbReference>
<keyword evidence="1" id="KW-0378">Hydrolase</keyword>
<gene>
    <name evidence="6" type="ORF">RUM43_002384</name>
</gene>
<proteinExistence type="predicted"/>